<evidence type="ECO:0000256" key="7">
    <source>
        <dbReference type="ARBA" id="ARBA00022722"/>
    </source>
</evidence>
<evidence type="ECO:0000256" key="5">
    <source>
        <dbReference type="ARBA" id="ARBA00022695"/>
    </source>
</evidence>
<gene>
    <name evidence="19" type="primary">Rep</name>
</gene>
<evidence type="ECO:0000256" key="13">
    <source>
        <dbReference type="ARBA" id="ARBA00023125"/>
    </source>
</evidence>
<keyword evidence="11" id="KW-0378">Hydrolase</keyword>
<dbReference type="GO" id="GO:0003677">
    <property type="term" value="F:DNA binding"/>
    <property type="evidence" value="ECO:0007669"/>
    <property type="project" value="UniProtKB-KW"/>
</dbReference>
<dbReference type="GO" id="GO:0006260">
    <property type="term" value="P:DNA replication"/>
    <property type="evidence" value="ECO:0007669"/>
    <property type="project" value="UniProtKB-KW"/>
</dbReference>
<evidence type="ECO:0000256" key="12">
    <source>
        <dbReference type="ARBA" id="ARBA00023124"/>
    </source>
</evidence>
<keyword evidence="5" id="KW-0548">Nucleotidyltransferase</keyword>
<evidence type="ECO:0000256" key="4">
    <source>
        <dbReference type="ARBA" id="ARBA00022679"/>
    </source>
</evidence>
<evidence type="ECO:0000256" key="2">
    <source>
        <dbReference type="ARBA" id="ARBA00004147"/>
    </source>
</evidence>
<evidence type="ECO:0000313" key="19">
    <source>
        <dbReference type="EMBL" id="AUM61785.1"/>
    </source>
</evidence>
<dbReference type="InterPro" id="IPR049912">
    <property type="entry name" value="CRESS_DNA_REP"/>
</dbReference>
<dbReference type="Pfam" id="PF00910">
    <property type="entry name" value="RNA_helicase"/>
    <property type="match status" value="1"/>
</dbReference>
<evidence type="ECO:0000256" key="6">
    <source>
        <dbReference type="ARBA" id="ARBA00022705"/>
    </source>
</evidence>
<keyword evidence="9" id="KW-0547">Nucleotide-binding</keyword>
<dbReference type="Pfam" id="PF02407">
    <property type="entry name" value="Viral_Rep"/>
    <property type="match status" value="1"/>
</dbReference>
<evidence type="ECO:0000256" key="14">
    <source>
        <dbReference type="ARBA" id="ARBA00023268"/>
    </source>
</evidence>
<evidence type="ECO:0000259" key="18">
    <source>
        <dbReference type="PROSITE" id="PS52020"/>
    </source>
</evidence>
<organism evidence="19">
    <name type="scientific">uncultured virus</name>
    <dbReference type="NCBI Taxonomy" id="340016"/>
    <lineage>
        <taxon>Viruses</taxon>
        <taxon>environmental samples</taxon>
    </lineage>
</organism>
<dbReference type="InterPro" id="IPR000605">
    <property type="entry name" value="Helicase_SF3_ssDNA/RNA_vir"/>
</dbReference>
<proteinExistence type="inferred from homology"/>
<keyword evidence="7" id="KW-0540">Nuclease</keyword>
<dbReference type="Gene3D" id="3.40.1310.20">
    <property type="match status" value="1"/>
</dbReference>
<comment type="cofactor">
    <cofactor evidence="1">
        <name>Mn(2+)</name>
        <dbReference type="ChEBI" id="CHEBI:29035"/>
    </cofactor>
</comment>
<evidence type="ECO:0000256" key="3">
    <source>
        <dbReference type="ARBA" id="ARBA00008545"/>
    </source>
</evidence>
<evidence type="ECO:0000256" key="15">
    <source>
        <dbReference type="ARBA" id="ARBA00030754"/>
    </source>
</evidence>
<reference evidence="19" key="1">
    <citation type="submission" date="2017-01" db="EMBL/GenBank/DDBJ databases">
        <title>High-throughput sequencing uncovers low homogeneity in the biogeography of single-stranded DNA viruses.</title>
        <authorList>
            <person name="Pearson V.M."/>
            <person name="Rokyta D.R."/>
        </authorList>
    </citation>
    <scope>NUCLEOTIDE SEQUENCE</scope>
</reference>
<evidence type="ECO:0000256" key="1">
    <source>
        <dbReference type="ARBA" id="ARBA00001936"/>
    </source>
</evidence>
<keyword evidence="4" id="KW-0808">Transferase</keyword>
<evidence type="ECO:0000256" key="10">
    <source>
        <dbReference type="ARBA" id="ARBA00022759"/>
    </source>
</evidence>
<feature type="domain" description="CRESS-DNA virus Rep endonuclease" evidence="18">
    <location>
        <begin position="1"/>
        <end position="94"/>
    </location>
</feature>
<comment type="catalytic activity">
    <reaction evidence="17">
        <text>ATP + H2O = ADP + phosphate + H(+)</text>
        <dbReference type="Rhea" id="RHEA:13065"/>
        <dbReference type="ChEBI" id="CHEBI:15377"/>
        <dbReference type="ChEBI" id="CHEBI:15378"/>
        <dbReference type="ChEBI" id="CHEBI:30616"/>
        <dbReference type="ChEBI" id="CHEBI:43474"/>
        <dbReference type="ChEBI" id="CHEBI:456216"/>
    </reaction>
</comment>
<dbReference type="GO" id="GO:0004519">
    <property type="term" value="F:endonuclease activity"/>
    <property type="evidence" value="ECO:0007669"/>
    <property type="project" value="UniProtKB-KW"/>
</dbReference>
<dbReference type="GO" id="GO:0042025">
    <property type="term" value="C:host cell nucleus"/>
    <property type="evidence" value="ECO:0007669"/>
    <property type="project" value="UniProtKB-SubCell"/>
</dbReference>
<keyword evidence="13" id="KW-0238">DNA-binding</keyword>
<dbReference type="GO" id="GO:0016787">
    <property type="term" value="F:hydrolase activity"/>
    <property type="evidence" value="ECO:0007669"/>
    <property type="project" value="UniProtKB-KW"/>
</dbReference>
<keyword evidence="14" id="KW-0511">Multifunctional enzyme</keyword>
<evidence type="ECO:0000256" key="17">
    <source>
        <dbReference type="ARBA" id="ARBA00049360"/>
    </source>
</evidence>
<name>A0A2K9LUM4_9VIRU</name>
<dbReference type="GO" id="GO:0000166">
    <property type="term" value="F:nucleotide binding"/>
    <property type="evidence" value="ECO:0007669"/>
    <property type="project" value="UniProtKB-KW"/>
</dbReference>
<keyword evidence="10" id="KW-0255">Endonuclease</keyword>
<evidence type="ECO:0000256" key="16">
    <source>
        <dbReference type="ARBA" id="ARBA00032243"/>
    </source>
</evidence>
<comment type="similarity">
    <text evidence="3">Belongs to the nanoviruses/circoviruses replication-associated protein family.</text>
</comment>
<dbReference type="GO" id="GO:0003723">
    <property type="term" value="F:RNA binding"/>
    <property type="evidence" value="ECO:0007669"/>
    <property type="project" value="InterPro"/>
</dbReference>
<evidence type="ECO:0000256" key="11">
    <source>
        <dbReference type="ARBA" id="ARBA00022801"/>
    </source>
</evidence>
<accession>A0A2K9LUM4</accession>
<comment type="subcellular location">
    <subcellularLocation>
        <location evidence="2">Host nucleus</location>
    </subcellularLocation>
</comment>
<keyword evidence="6" id="KW-0235">DNA replication</keyword>
<evidence type="ECO:0000256" key="9">
    <source>
        <dbReference type="ARBA" id="ARBA00022741"/>
    </source>
</evidence>
<dbReference type="GO" id="GO:0003724">
    <property type="term" value="F:RNA helicase activity"/>
    <property type="evidence" value="ECO:0007669"/>
    <property type="project" value="InterPro"/>
</dbReference>
<protein>
    <recommendedName>
        <fullName evidence="15">ATP-dependent helicase Rep</fullName>
    </recommendedName>
    <alternativeName>
        <fullName evidence="16">RepP</fullName>
    </alternativeName>
</protein>
<sequence length="294" mass="33962">MSKNRWCFTVNNYGDWRPVYNAAEMDYLVYGLEVGEQGTPHVQGYVRFKNRKRMNTVKNLFERADMHLEPAKGNEMQNKTYCIKDGQFFEFGTFDANVGKQGNRSDLEAIMVACQAGATMTAIALAFPADFIRYHGGIEALRQAVAPLPPLERDVRVTVLWGPTGVGKTHRIRTEFPNAYSVEPGRAPWDAYQGQTEVVFDEFDYSKWTITMMNRYLDKWRLELDARYHNKYAAWTRVVICANSSPPHWYPNEAPPLLDAFRRRLMTVIWVRTRAIATSLNLDSNVQEWEEPLD</sequence>
<dbReference type="SUPFAM" id="SSF52540">
    <property type="entry name" value="P-loop containing nucleoside triphosphate hydrolases"/>
    <property type="match status" value="1"/>
</dbReference>
<dbReference type="GO" id="GO:0016779">
    <property type="term" value="F:nucleotidyltransferase activity"/>
    <property type="evidence" value="ECO:0007669"/>
    <property type="project" value="UniProtKB-KW"/>
</dbReference>
<dbReference type="GO" id="GO:0046872">
    <property type="term" value="F:metal ion binding"/>
    <property type="evidence" value="ECO:0007669"/>
    <property type="project" value="UniProtKB-KW"/>
</dbReference>
<dbReference type="InterPro" id="IPR027417">
    <property type="entry name" value="P-loop_NTPase"/>
</dbReference>
<dbReference type="PROSITE" id="PS52020">
    <property type="entry name" value="CRESS_DNA_REP"/>
    <property type="match status" value="1"/>
</dbReference>
<keyword evidence="12" id="KW-0190">Covalent protein-DNA linkage</keyword>
<dbReference type="EMBL" id="KY487858">
    <property type="protein sequence ID" value="AUM61785.1"/>
    <property type="molecule type" value="Genomic_DNA"/>
</dbReference>
<keyword evidence="8" id="KW-0479">Metal-binding</keyword>
<evidence type="ECO:0000256" key="8">
    <source>
        <dbReference type="ARBA" id="ARBA00022723"/>
    </source>
</evidence>